<reference evidence="2 3" key="1">
    <citation type="submission" date="2016-10" db="EMBL/GenBank/DDBJ databases">
        <authorList>
            <person name="Varghese N."/>
        </authorList>
    </citation>
    <scope>NUCLEOTIDE SEQUENCE [LARGE SCALE GENOMIC DNA]</scope>
    <source>
        <strain evidence="2 3">KA00225</strain>
    </source>
</reference>
<evidence type="ECO:0000313" key="2">
    <source>
        <dbReference type="EMBL" id="PNS43993.1"/>
    </source>
</evidence>
<protein>
    <submittedName>
        <fullName evidence="2">Beta-carotene 15,15'-monooxygenase</fullName>
    </submittedName>
</protein>
<feature type="transmembrane region" description="Helical" evidence="1">
    <location>
        <begin position="658"/>
        <end position="680"/>
    </location>
</feature>
<keyword evidence="2" id="KW-0560">Oxidoreductase</keyword>
<feature type="transmembrane region" description="Helical" evidence="1">
    <location>
        <begin position="559"/>
        <end position="581"/>
    </location>
</feature>
<gene>
    <name evidence="2" type="ORF">BFS05_01425</name>
</gene>
<feature type="transmembrane region" description="Helical" evidence="1">
    <location>
        <begin position="386"/>
        <end position="405"/>
    </location>
</feature>
<name>A0A2K1SWV0_GARVA</name>
<organism evidence="2 3">
    <name type="scientific">Gardnerella vaginalis</name>
    <dbReference type="NCBI Taxonomy" id="2702"/>
    <lineage>
        <taxon>Bacteria</taxon>
        <taxon>Bacillati</taxon>
        <taxon>Actinomycetota</taxon>
        <taxon>Actinomycetes</taxon>
        <taxon>Bifidobacteriales</taxon>
        <taxon>Bifidobacteriaceae</taxon>
        <taxon>Gardnerella</taxon>
    </lineage>
</organism>
<accession>A0A2K1SWV0</accession>
<feature type="transmembrane region" description="Helical" evidence="1">
    <location>
        <begin position="588"/>
        <end position="606"/>
    </location>
</feature>
<dbReference type="EMBL" id="MNLH01000001">
    <property type="protein sequence ID" value="PNS43993.1"/>
    <property type="molecule type" value="Genomic_DNA"/>
</dbReference>
<feature type="transmembrane region" description="Helical" evidence="1">
    <location>
        <begin position="191"/>
        <end position="210"/>
    </location>
</feature>
<dbReference type="OrthoDB" id="2062742at2"/>
<keyword evidence="1" id="KW-1133">Transmembrane helix</keyword>
<feature type="transmembrane region" description="Helical" evidence="1">
    <location>
        <begin position="472"/>
        <end position="493"/>
    </location>
</feature>
<feature type="transmembrane region" description="Helical" evidence="1">
    <location>
        <begin position="417"/>
        <end position="445"/>
    </location>
</feature>
<dbReference type="AlphaFoldDB" id="A0A2K1SWV0"/>
<feature type="transmembrane region" description="Helical" evidence="1">
    <location>
        <begin position="294"/>
        <end position="317"/>
    </location>
</feature>
<feature type="transmembrane region" description="Helical" evidence="1">
    <location>
        <begin position="329"/>
        <end position="350"/>
    </location>
</feature>
<keyword evidence="2" id="KW-0503">Monooxygenase</keyword>
<feature type="transmembrane region" description="Helical" evidence="1">
    <location>
        <begin position="159"/>
        <end position="179"/>
    </location>
</feature>
<keyword evidence="1" id="KW-0812">Transmembrane</keyword>
<sequence>MPIIVLLLIVLFECTLGNIQFWNSVAGSTDSFSAHNNIGAGLQRLHSGGLKILYPSEAYIEVISDGSSPYIRLQPASKPPKKLGNVPIIKDIHVRIDVNSHAGKYISANPRATNGAIIPIPEEGVGKPGILRIWIQHPADSIIDLEDARANVRVPFSFSWGRIGILILISLIIAAWNPWSKLWKIKLNTSNIYHQIFFIIIILPFILNAVKSIVESFMYSAPLHFDVEGNYTYDFDQYNNTAKAFLNGHAYLDLPVPHELTQLANPYDPSARDKLLASGVSNIYWDHSYYQGHWYSYFGVVPTILFFLPFQAISSIFTHNAISLPTSSVTFLCIIGFLISGSLLVISLVRRVQEQASLGTASCCVAMFLVSSNISYLWFRPSFYSVPIAASMMFTTIGLLCWIHARKSDSTFSKTYFILGTFFIAINLGCRPTFAIAFIFIFPIFGKKILDILRNILADYKNSSSWKELSKFIAITFIPIAIIAIPLGFYNSIRFGSPFKFGNEYQITVTDMTKMRIPADNILPSIISYLALPLRIIPDFPWIGIQPISFNKWQYSEPMIGGIFSICPLVLLGIISAIAFYKHTKNKYVANIAITSIASAFILVIFDSLKAGIGWRYMADFSWLFAIGATVGITLFLEKIAVLNNDDTLINKVSAYSIRAIFISLLLFSIAIIFLSWFTVGREDSLVKYNPDLWYNVRAWLTLL</sequence>
<comment type="caution">
    <text evidence="2">The sequence shown here is derived from an EMBL/GenBank/DDBJ whole genome shotgun (WGS) entry which is preliminary data.</text>
</comment>
<keyword evidence="1" id="KW-0472">Membrane</keyword>
<proteinExistence type="predicted"/>
<feature type="transmembrane region" description="Helical" evidence="1">
    <location>
        <begin position="356"/>
        <end position="379"/>
    </location>
</feature>
<dbReference type="Proteomes" id="UP000236146">
    <property type="component" value="Unassembled WGS sequence"/>
</dbReference>
<evidence type="ECO:0000256" key="1">
    <source>
        <dbReference type="SAM" id="Phobius"/>
    </source>
</evidence>
<feature type="transmembrane region" description="Helical" evidence="1">
    <location>
        <begin position="618"/>
        <end position="637"/>
    </location>
</feature>
<evidence type="ECO:0000313" key="3">
    <source>
        <dbReference type="Proteomes" id="UP000236146"/>
    </source>
</evidence>
<dbReference type="GO" id="GO:0004497">
    <property type="term" value="F:monooxygenase activity"/>
    <property type="evidence" value="ECO:0007669"/>
    <property type="project" value="UniProtKB-KW"/>
</dbReference>